<dbReference type="InterPro" id="IPR012675">
    <property type="entry name" value="Beta-grasp_dom_sf"/>
</dbReference>
<dbReference type="Proteomes" id="UP001149822">
    <property type="component" value="Unassembled WGS sequence"/>
</dbReference>
<dbReference type="Pfam" id="PF00111">
    <property type="entry name" value="Fer2"/>
    <property type="match status" value="1"/>
</dbReference>
<evidence type="ECO:0000313" key="3">
    <source>
        <dbReference type="Proteomes" id="UP001149822"/>
    </source>
</evidence>
<name>A0ABT4JAF1_9RHOB</name>
<dbReference type="InterPro" id="IPR036010">
    <property type="entry name" value="2Fe-2S_ferredoxin-like_sf"/>
</dbReference>
<keyword evidence="3" id="KW-1185">Reference proteome</keyword>
<dbReference type="InterPro" id="IPR039261">
    <property type="entry name" value="FNR_nucleotide-bd"/>
</dbReference>
<evidence type="ECO:0000313" key="2">
    <source>
        <dbReference type="EMBL" id="MCZ0963582.1"/>
    </source>
</evidence>
<dbReference type="RefSeq" id="WP_268943675.1">
    <property type="nucleotide sequence ID" value="NZ_JAPTYD010000043.1"/>
</dbReference>
<evidence type="ECO:0000259" key="1">
    <source>
        <dbReference type="Pfam" id="PF00111"/>
    </source>
</evidence>
<dbReference type="SUPFAM" id="SSF54292">
    <property type="entry name" value="2Fe-2S ferredoxin-like"/>
    <property type="match status" value="1"/>
</dbReference>
<dbReference type="EMBL" id="JAPTYD010000043">
    <property type="protein sequence ID" value="MCZ0963582.1"/>
    <property type="molecule type" value="Genomic_DNA"/>
</dbReference>
<dbReference type="SUPFAM" id="SSF52343">
    <property type="entry name" value="Ferredoxin reductase-like, C-terminal NADP-linked domain"/>
    <property type="match status" value="1"/>
</dbReference>
<dbReference type="Gene3D" id="3.10.20.30">
    <property type="match status" value="1"/>
</dbReference>
<feature type="domain" description="2Fe-2S ferredoxin-type" evidence="1">
    <location>
        <begin position="112"/>
        <end position="160"/>
    </location>
</feature>
<comment type="caution">
    <text evidence="2">The sequence shown here is derived from an EMBL/GenBank/DDBJ whole genome shotgun (WGS) entry which is preliminary data.</text>
</comment>
<dbReference type="InterPro" id="IPR001041">
    <property type="entry name" value="2Fe-2S_ferredoxin-type"/>
</dbReference>
<accession>A0ABT4JAF1</accession>
<organism evidence="2 3">
    <name type="scientific">Paracoccus benzoatiresistens</name>
    <dbReference type="NCBI Taxonomy" id="2997341"/>
    <lineage>
        <taxon>Bacteria</taxon>
        <taxon>Pseudomonadati</taxon>
        <taxon>Pseudomonadota</taxon>
        <taxon>Alphaproteobacteria</taxon>
        <taxon>Rhodobacterales</taxon>
        <taxon>Paracoccaceae</taxon>
        <taxon>Paracoccus</taxon>
    </lineage>
</organism>
<protein>
    <recommendedName>
        <fullName evidence="1">2Fe-2S ferredoxin-type domain-containing protein</fullName>
    </recommendedName>
</protein>
<reference evidence="2" key="1">
    <citation type="submission" date="2022-12" db="EMBL/GenBank/DDBJ databases">
        <title>Paracoccus sp. EF6 isolated from a lake water.</title>
        <authorList>
            <person name="Liu H."/>
        </authorList>
    </citation>
    <scope>NUCLEOTIDE SEQUENCE</scope>
    <source>
        <strain evidence="2">EF6</strain>
    </source>
</reference>
<sequence length="168" mass="17764">MLSAAGDVGTADTSLLNRVGAMLGLMAPDYPQREVFCCGPEHFMHAVRDMLSGLGFDMDHYCQESFHAPPPEAELVPDDVLPQEGGAAQVTFGATAVTQARANRHDPDDCASGGTEHPSGCSMGIWRTCRIQTLSGEVHNGGFTDDDIEDGCIFACCSRPMGAVTVDA</sequence>
<dbReference type="CDD" id="cd00207">
    <property type="entry name" value="fer2"/>
    <property type="match status" value="1"/>
</dbReference>
<gene>
    <name evidence="2" type="ORF">OU682_18420</name>
</gene>
<proteinExistence type="predicted"/>
<dbReference type="Gene3D" id="3.40.50.80">
    <property type="entry name" value="Nucleotide-binding domain of ferredoxin-NADP reductase (FNR) module"/>
    <property type="match status" value="1"/>
</dbReference>